<evidence type="ECO:0000313" key="2">
    <source>
        <dbReference type="Proteomes" id="UP000805193"/>
    </source>
</evidence>
<proteinExistence type="predicted"/>
<name>A0AC60QC95_IXOPE</name>
<gene>
    <name evidence="1" type="ORF">HPB47_021648</name>
</gene>
<evidence type="ECO:0000313" key="1">
    <source>
        <dbReference type="EMBL" id="KAG0431594.1"/>
    </source>
</evidence>
<reference evidence="1 2" key="1">
    <citation type="journal article" date="2020" name="Cell">
        <title>Large-Scale Comparative Analyses of Tick Genomes Elucidate Their Genetic Diversity and Vector Capacities.</title>
        <authorList>
            <consortium name="Tick Genome and Microbiome Consortium (TIGMIC)"/>
            <person name="Jia N."/>
            <person name="Wang J."/>
            <person name="Shi W."/>
            <person name="Du L."/>
            <person name="Sun Y."/>
            <person name="Zhan W."/>
            <person name="Jiang J.F."/>
            <person name="Wang Q."/>
            <person name="Zhang B."/>
            <person name="Ji P."/>
            <person name="Bell-Sakyi L."/>
            <person name="Cui X.M."/>
            <person name="Yuan T.T."/>
            <person name="Jiang B.G."/>
            <person name="Yang W.F."/>
            <person name="Lam T.T."/>
            <person name="Chang Q.C."/>
            <person name="Ding S.J."/>
            <person name="Wang X.J."/>
            <person name="Zhu J.G."/>
            <person name="Ruan X.D."/>
            <person name="Zhao L."/>
            <person name="Wei J.T."/>
            <person name="Ye R.Z."/>
            <person name="Que T.C."/>
            <person name="Du C.H."/>
            <person name="Zhou Y.H."/>
            <person name="Cheng J.X."/>
            <person name="Dai P.F."/>
            <person name="Guo W.B."/>
            <person name="Han X.H."/>
            <person name="Huang E.J."/>
            <person name="Li L.F."/>
            <person name="Wei W."/>
            <person name="Gao Y.C."/>
            <person name="Liu J.Z."/>
            <person name="Shao H.Z."/>
            <person name="Wang X."/>
            <person name="Wang C.C."/>
            <person name="Yang T.C."/>
            <person name="Huo Q.B."/>
            <person name="Li W."/>
            <person name="Chen H.Y."/>
            <person name="Chen S.E."/>
            <person name="Zhou L.G."/>
            <person name="Ni X.B."/>
            <person name="Tian J.H."/>
            <person name="Sheng Y."/>
            <person name="Liu T."/>
            <person name="Pan Y.S."/>
            <person name="Xia L.Y."/>
            <person name="Li J."/>
            <person name="Zhao F."/>
            <person name="Cao W.C."/>
        </authorList>
    </citation>
    <scope>NUCLEOTIDE SEQUENCE [LARGE SCALE GENOMIC DNA]</scope>
    <source>
        <strain evidence="1">Iper-2018</strain>
    </source>
</reference>
<keyword evidence="2" id="KW-1185">Reference proteome</keyword>
<accession>A0AC60QC95</accession>
<comment type="caution">
    <text evidence="1">The sequence shown here is derived from an EMBL/GenBank/DDBJ whole genome shotgun (WGS) entry which is preliminary data.</text>
</comment>
<dbReference type="EMBL" id="JABSTQ010009212">
    <property type="protein sequence ID" value="KAG0431594.1"/>
    <property type="molecule type" value="Genomic_DNA"/>
</dbReference>
<protein>
    <submittedName>
        <fullName evidence="1">Uncharacterized protein</fullName>
    </submittedName>
</protein>
<organism evidence="1 2">
    <name type="scientific">Ixodes persulcatus</name>
    <name type="common">Taiga tick</name>
    <dbReference type="NCBI Taxonomy" id="34615"/>
    <lineage>
        <taxon>Eukaryota</taxon>
        <taxon>Metazoa</taxon>
        <taxon>Ecdysozoa</taxon>
        <taxon>Arthropoda</taxon>
        <taxon>Chelicerata</taxon>
        <taxon>Arachnida</taxon>
        <taxon>Acari</taxon>
        <taxon>Parasitiformes</taxon>
        <taxon>Ixodida</taxon>
        <taxon>Ixodoidea</taxon>
        <taxon>Ixodidae</taxon>
        <taxon>Ixodinae</taxon>
        <taxon>Ixodes</taxon>
    </lineage>
</organism>
<dbReference type="Proteomes" id="UP000805193">
    <property type="component" value="Unassembled WGS sequence"/>
</dbReference>
<sequence>MSKNRFQPTMKFLNFFDNEDVIDESQKLQPKLCKLWSFLCLFKERFLKLYVLESTVAVDESFMLYKERLFWKEYLPLKHSRFGVKFYLLCESESRYTSNLIVHNGKGTVTSDADSAMGTKKNTIEGVDKNNQNLFYYLTVRDGQKLFYKKIFEQLFNMCVYDSFDLTEKVVGANQDESQRKKVGRNFDNEATGLTARHFASFIPPKENKQLPTRRSVVCSEASFAGGTKTRKETRYWCKDCRRSA</sequence>